<keyword evidence="1" id="KW-0544">Nucleosome core</keyword>
<keyword evidence="3" id="KW-1185">Reference proteome</keyword>
<evidence type="ECO:0000256" key="1">
    <source>
        <dbReference type="RuleBase" id="RU003767"/>
    </source>
</evidence>
<comment type="subunit">
    <text evidence="1">The nucleosome is a histone octamer containing two molecules each of H2A, H2B, H3 and H4 assembled in one H3-H4 heterotetramer and two H2A-H2B heterodimers. The octamer wraps approximately 147 bp of DNA.</text>
</comment>
<sequence>MPRKRGHRRLSGRSHTALVLLSFSVSYLKRLLREGHYAQRLSSSATIFLAAITQHLIAKVLELAGNKAQNSSQRHITPELVGMAVHHNALLSSSFGMTTISLVAPARHQLLNYTWVLSPGCPAPGRASPWLSGARPAH</sequence>
<proteinExistence type="inferred from homology"/>
<dbReference type="SUPFAM" id="SSF47113">
    <property type="entry name" value="Histone-fold"/>
    <property type="match status" value="1"/>
</dbReference>
<dbReference type="PRINTS" id="PR00620">
    <property type="entry name" value="HISTONEH2A"/>
</dbReference>
<dbReference type="Gene3D" id="1.10.20.10">
    <property type="entry name" value="Histone, subunit A"/>
    <property type="match status" value="1"/>
</dbReference>
<comment type="caution">
    <text evidence="2">The sequence shown here is derived from an EMBL/GenBank/DDBJ whole genome shotgun (WGS) entry which is preliminary data.</text>
</comment>
<dbReference type="EMBL" id="VCEB01009417">
    <property type="protein sequence ID" value="KAB0338177.1"/>
    <property type="molecule type" value="Genomic_DNA"/>
</dbReference>
<keyword evidence="1" id="KW-0238">DNA-binding</keyword>
<keyword evidence="1" id="KW-0539">Nucleus</keyword>
<dbReference type="InterPro" id="IPR009072">
    <property type="entry name" value="Histone-fold"/>
</dbReference>
<dbReference type="CDD" id="cd00074">
    <property type="entry name" value="HFD_H2A"/>
    <property type="match status" value="1"/>
</dbReference>
<dbReference type="SMART" id="SM00414">
    <property type="entry name" value="H2A"/>
    <property type="match status" value="1"/>
</dbReference>
<dbReference type="GO" id="GO:0046982">
    <property type="term" value="F:protein heterodimerization activity"/>
    <property type="evidence" value="ECO:0007669"/>
    <property type="project" value="InterPro"/>
</dbReference>
<dbReference type="PANTHER" id="PTHR23430">
    <property type="entry name" value="HISTONE H2A"/>
    <property type="match status" value="1"/>
</dbReference>
<comment type="subcellular location">
    <subcellularLocation>
        <location evidence="1">Nucleus</location>
    </subcellularLocation>
</comment>
<dbReference type="InterPro" id="IPR002119">
    <property type="entry name" value="Histone_H2A"/>
</dbReference>
<reference evidence="2 3" key="1">
    <citation type="submission" date="2019-06" db="EMBL/GenBank/DDBJ databases">
        <title>Discovery of a novel chromosome fission-fusion reversal in muntjac.</title>
        <authorList>
            <person name="Mudd A.B."/>
            <person name="Bredeson J.V."/>
            <person name="Baum R."/>
            <person name="Hockemeyer D."/>
            <person name="Rokhsar D.S."/>
        </authorList>
    </citation>
    <scope>NUCLEOTIDE SEQUENCE [LARGE SCALE GENOMIC DNA]</scope>
    <source>
        <strain evidence="2">UCam_UCB_Mr</strain>
        <tissue evidence="2">Fibroblast cell line</tissue>
    </source>
</reference>
<keyword evidence="1" id="KW-0158">Chromosome</keyword>
<name>A0A5N3UNA3_MUNRE</name>
<comment type="similarity">
    <text evidence="1">Belongs to the histone H2A family.</text>
</comment>
<dbReference type="Proteomes" id="UP000326062">
    <property type="component" value="Unassembled WGS sequence"/>
</dbReference>
<evidence type="ECO:0000313" key="3">
    <source>
        <dbReference type="Proteomes" id="UP000326062"/>
    </source>
</evidence>
<dbReference type="GO" id="GO:0030527">
    <property type="term" value="F:structural constituent of chromatin"/>
    <property type="evidence" value="ECO:0007669"/>
    <property type="project" value="InterPro"/>
</dbReference>
<dbReference type="GO" id="GO:0005634">
    <property type="term" value="C:nucleus"/>
    <property type="evidence" value="ECO:0007669"/>
    <property type="project" value="UniProtKB-SubCell"/>
</dbReference>
<evidence type="ECO:0000313" key="2">
    <source>
        <dbReference type="EMBL" id="KAB0338177.1"/>
    </source>
</evidence>
<organism evidence="2 3">
    <name type="scientific">Muntiacus reevesi</name>
    <name type="common">Reeves' muntjac</name>
    <name type="synonym">Cervus reevesi</name>
    <dbReference type="NCBI Taxonomy" id="9886"/>
    <lineage>
        <taxon>Eukaryota</taxon>
        <taxon>Metazoa</taxon>
        <taxon>Chordata</taxon>
        <taxon>Craniata</taxon>
        <taxon>Vertebrata</taxon>
        <taxon>Euteleostomi</taxon>
        <taxon>Mammalia</taxon>
        <taxon>Eutheria</taxon>
        <taxon>Laurasiatheria</taxon>
        <taxon>Artiodactyla</taxon>
        <taxon>Ruminantia</taxon>
        <taxon>Pecora</taxon>
        <taxon>Cervidae</taxon>
        <taxon>Muntiacinae</taxon>
        <taxon>Muntiacus</taxon>
    </lineage>
</organism>
<dbReference type="GO" id="GO:0000786">
    <property type="term" value="C:nucleosome"/>
    <property type="evidence" value="ECO:0007669"/>
    <property type="project" value="UniProtKB-KW"/>
</dbReference>
<accession>A0A5N3UNA3</accession>
<dbReference type="AlphaFoldDB" id="A0A5N3UNA3"/>
<protein>
    <recommendedName>
        <fullName evidence="1">Histone H2A</fullName>
    </recommendedName>
</protein>
<dbReference type="GO" id="GO:0003677">
    <property type="term" value="F:DNA binding"/>
    <property type="evidence" value="ECO:0007669"/>
    <property type="project" value="UniProtKB-KW"/>
</dbReference>
<gene>
    <name evidence="2" type="ORF">FD755_025319</name>
</gene>